<feature type="domain" description="Methyltransferase" evidence="1">
    <location>
        <begin position="79"/>
        <end position="175"/>
    </location>
</feature>
<dbReference type="InterPro" id="IPR025714">
    <property type="entry name" value="Methyltranfer_dom"/>
</dbReference>
<dbReference type="AlphaFoldDB" id="K2GRV6"/>
<proteinExistence type="predicted"/>
<evidence type="ECO:0000313" key="2">
    <source>
        <dbReference type="EMBL" id="EKE26045.1"/>
    </source>
</evidence>
<dbReference type="SUPFAM" id="SSF53335">
    <property type="entry name" value="S-adenosyl-L-methionine-dependent methyltransferases"/>
    <property type="match status" value="1"/>
</dbReference>
<comment type="caution">
    <text evidence="2">The sequence shown here is derived from an EMBL/GenBank/DDBJ whole genome shotgun (WGS) entry which is preliminary data.</text>
</comment>
<accession>K2GRV6</accession>
<dbReference type="EMBL" id="AMFJ01000975">
    <property type="protein sequence ID" value="EKE26045.1"/>
    <property type="molecule type" value="Genomic_DNA"/>
</dbReference>
<name>K2GRV6_9BACT</name>
<gene>
    <name evidence="2" type="ORF">ACD_4C00459G0009</name>
</gene>
<protein>
    <recommendedName>
        <fullName evidence="1">Methyltransferase domain-containing protein</fullName>
    </recommendedName>
</protein>
<sequence length="266" mass="32720">MKWLEMYFDKEISKKFAELEQNERNFKVSEIVDKITMEEIKCFWWLPLHAVELWWWAHPDRYHDLFKYLIKSWSKIDWVDISLTMLNLAKSYLKNEFKNRIKVLNFIESDIEKYLKSLDDNELDIIIMKYTFEFIENLDDFFFLISKKLKNGRSLISTISHSDENIKIITTNTKFFINWKDFWNDKELKVKLKDWDRILLKFFKESWNPDSGFLEWAETMIYYHSFKKIINSAKKHNLKVFIQDWNDFLPMEKKMDIKQTILLIRK</sequence>
<dbReference type="InterPro" id="IPR029063">
    <property type="entry name" value="SAM-dependent_MTases_sf"/>
</dbReference>
<reference evidence="2" key="1">
    <citation type="journal article" date="2012" name="Science">
        <title>Fermentation, hydrogen, and sulfur metabolism in multiple uncultivated bacterial phyla.</title>
        <authorList>
            <person name="Wrighton K.C."/>
            <person name="Thomas B.C."/>
            <person name="Sharon I."/>
            <person name="Miller C.S."/>
            <person name="Castelle C.J."/>
            <person name="VerBerkmoes N.C."/>
            <person name="Wilkins M.J."/>
            <person name="Hettich R.L."/>
            <person name="Lipton M.S."/>
            <person name="Williams K.H."/>
            <person name="Long P.E."/>
            <person name="Banfield J.F."/>
        </authorList>
    </citation>
    <scope>NUCLEOTIDE SEQUENCE [LARGE SCALE GENOMIC DNA]</scope>
</reference>
<dbReference type="Pfam" id="PF13847">
    <property type="entry name" value="Methyltransf_31"/>
    <property type="match status" value="1"/>
</dbReference>
<dbReference type="Gene3D" id="3.40.50.150">
    <property type="entry name" value="Vaccinia Virus protein VP39"/>
    <property type="match status" value="1"/>
</dbReference>
<evidence type="ECO:0000259" key="1">
    <source>
        <dbReference type="Pfam" id="PF13847"/>
    </source>
</evidence>
<organism evidence="2">
    <name type="scientific">uncultured bacterium</name>
    <name type="common">gcode 4</name>
    <dbReference type="NCBI Taxonomy" id="1234023"/>
    <lineage>
        <taxon>Bacteria</taxon>
        <taxon>environmental samples</taxon>
    </lineage>
</organism>